<comment type="caution">
    <text evidence="1">The sequence shown here is derived from an EMBL/GenBank/DDBJ whole genome shotgun (WGS) entry which is preliminary data.</text>
</comment>
<evidence type="ECO:0000313" key="2">
    <source>
        <dbReference type="Proteomes" id="UP000004773"/>
    </source>
</evidence>
<accession>A0AA87AJ03</accession>
<dbReference type="Proteomes" id="UP000004773">
    <property type="component" value="Unassembled WGS sequence"/>
</dbReference>
<evidence type="ECO:0000313" key="1">
    <source>
        <dbReference type="EMBL" id="EGF85736.1"/>
    </source>
</evidence>
<dbReference type="RefSeq" id="WP_003146569.1">
    <property type="nucleotide sequence ID" value="NZ_GL883582.1"/>
</dbReference>
<name>A0AA87AJ03_9BACL</name>
<gene>
    <name evidence="1" type="ORF">HMPREF0428_00578</name>
</gene>
<sequence length="49" mass="5536">MGFYIDIVELQKAQEAYMKMVVTAQSQLDTAPQKWMDKGGKVEILEDGT</sequence>
<reference evidence="1 2" key="1">
    <citation type="submission" date="2011-03" db="EMBL/GenBank/DDBJ databases">
        <title>The Genome Sequence of Gemella haemolysans M341.</title>
        <authorList>
            <consortium name="The Broad Institute Genome Sequencing Platform"/>
            <consortium name="The Broad Institute Genome Sequencing Center for Infectious Disease"/>
            <person name="Earl A."/>
            <person name="Ward D."/>
            <person name="Feldgarden M."/>
            <person name="Gevers D."/>
            <person name="Sibley C.D."/>
            <person name="Field T.R."/>
            <person name="Grinwis M."/>
            <person name="Eshaghurshan C.S."/>
            <person name="Surette M.G."/>
            <person name="Young S.K."/>
            <person name="Zeng Q."/>
            <person name="Gargeya S."/>
            <person name="Fitzgerald M."/>
            <person name="Haas B."/>
            <person name="Abouelleil A."/>
            <person name="Alvarado L."/>
            <person name="Arachchi H.M."/>
            <person name="Berlin A."/>
            <person name="Brown A."/>
            <person name="Chapman S.B."/>
            <person name="Chen Z."/>
            <person name="Dunbar C."/>
            <person name="Freedman E."/>
            <person name="Gearin G."/>
            <person name="Gellesch M."/>
            <person name="Goldberg J."/>
            <person name="Griggs A."/>
            <person name="Gujja S."/>
            <person name="Heilman E.R."/>
            <person name="Heiman D."/>
            <person name="Howarth C."/>
            <person name="Larson L."/>
            <person name="Lui A."/>
            <person name="MacDonald P.J.P."/>
            <person name="Mehta T."/>
            <person name="Montmayeur A."/>
            <person name="Murphy C."/>
            <person name="Neiman D."/>
            <person name="Pearson M."/>
            <person name="Priest M."/>
            <person name="Roberts A."/>
            <person name="Saif S."/>
            <person name="Shea T."/>
            <person name="Shenoy N."/>
            <person name="Sisk P."/>
            <person name="Stolte C."/>
            <person name="Sykes S."/>
            <person name="White J."/>
            <person name="Yandava C."/>
            <person name="Wortman J."/>
            <person name="Nusbaum C."/>
            <person name="Birren B."/>
        </authorList>
    </citation>
    <scope>NUCLEOTIDE SEQUENCE [LARGE SCALE GENOMIC DNA]</scope>
    <source>
        <strain evidence="1 2">M341</strain>
    </source>
</reference>
<organism evidence="1 2">
    <name type="scientific">Gemella haemolysans M341</name>
    <dbReference type="NCBI Taxonomy" id="562981"/>
    <lineage>
        <taxon>Bacteria</taxon>
        <taxon>Bacillati</taxon>
        <taxon>Bacillota</taxon>
        <taxon>Bacilli</taxon>
        <taxon>Bacillales</taxon>
        <taxon>Gemellaceae</taxon>
        <taxon>Gemella</taxon>
    </lineage>
</organism>
<dbReference type="EMBL" id="ACRO01000006">
    <property type="protein sequence ID" value="EGF85736.1"/>
    <property type="molecule type" value="Genomic_DNA"/>
</dbReference>
<protein>
    <submittedName>
        <fullName evidence="1">Uncharacterized protein</fullName>
    </submittedName>
</protein>
<dbReference type="AlphaFoldDB" id="A0AA87AJ03"/>
<proteinExistence type="predicted"/>